<dbReference type="PANTHER" id="PTHR34406:SF1">
    <property type="entry name" value="PROTEIN YCEI"/>
    <property type="match status" value="1"/>
</dbReference>
<proteinExistence type="predicted"/>
<dbReference type="AlphaFoldDB" id="A0A7X9RVN9"/>
<evidence type="ECO:0000256" key="1">
    <source>
        <dbReference type="SAM" id="SignalP"/>
    </source>
</evidence>
<feature type="chain" id="PRO_5031046501" evidence="1">
    <location>
        <begin position="22"/>
        <end position="175"/>
    </location>
</feature>
<keyword evidence="4" id="KW-1185">Reference proteome</keyword>
<evidence type="ECO:0000313" key="4">
    <source>
        <dbReference type="Proteomes" id="UP000576082"/>
    </source>
</evidence>
<organism evidence="3 4">
    <name type="scientific">Flammeovirga aprica JL-4</name>
    <dbReference type="NCBI Taxonomy" id="694437"/>
    <lineage>
        <taxon>Bacteria</taxon>
        <taxon>Pseudomonadati</taxon>
        <taxon>Bacteroidota</taxon>
        <taxon>Cytophagia</taxon>
        <taxon>Cytophagales</taxon>
        <taxon>Flammeovirgaceae</taxon>
        <taxon>Flammeovirga</taxon>
    </lineage>
</organism>
<feature type="signal peptide" evidence="1">
    <location>
        <begin position="1"/>
        <end position="21"/>
    </location>
</feature>
<keyword evidence="1" id="KW-0732">Signal</keyword>
<gene>
    <name evidence="3" type="ORF">HHU12_16555</name>
</gene>
<name>A0A7X9RVN9_9BACT</name>
<accession>A0A7X9RVN9</accession>
<comment type="caution">
    <text evidence="3">The sequence shown here is derived from an EMBL/GenBank/DDBJ whole genome shotgun (WGS) entry which is preliminary data.</text>
</comment>
<dbReference type="InterPro" id="IPR036761">
    <property type="entry name" value="TTHA0802/YceI-like_sf"/>
</dbReference>
<feature type="domain" description="Lipid/polyisoprenoid-binding YceI-like" evidence="2">
    <location>
        <begin position="21"/>
        <end position="175"/>
    </location>
</feature>
<dbReference type="SMART" id="SM00867">
    <property type="entry name" value="YceI"/>
    <property type="match status" value="1"/>
</dbReference>
<evidence type="ECO:0000313" key="3">
    <source>
        <dbReference type="EMBL" id="NME69591.1"/>
    </source>
</evidence>
<sequence>MNKITLILLTSFCLFITKGYAQEINASASKIDFTISNFKVNSVEGFFNGMSGSIQFDENDLSSSEFNVCIDASTVNTDNEKRDDHLKNEDFFDVEKYPKICFTSDEVVKNGNKYITKGNLTLHGVTKEVSIPFVKNGSNLEGELEINRLDYDLGKGTGTFTVGDEVEIKITCVLN</sequence>
<dbReference type="EMBL" id="JABANE010000044">
    <property type="protein sequence ID" value="NME69591.1"/>
    <property type="molecule type" value="Genomic_DNA"/>
</dbReference>
<dbReference type="RefSeq" id="WP_169657860.1">
    <property type="nucleotide sequence ID" value="NZ_JABANE010000044.1"/>
</dbReference>
<dbReference type="Gene3D" id="2.40.128.110">
    <property type="entry name" value="Lipid/polyisoprenoid-binding, YceI-like"/>
    <property type="match status" value="1"/>
</dbReference>
<evidence type="ECO:0000259" key="2">
    <source>
        <dbReference type="SMART" id="SM00867"/>
    </source>
</evidence>
<reference evidence="3 4" key="1">
    <citation type="submission" date="2020-04" db="EMBL/GenBank/DDBJ databases">
        <title>Flammeovirga sp. SR4, a novel species isolated from seawater.</title>
        <authorList>
            <person name="Wang X."/>
        </authorList>
    </citation>
    <scope>NUCLEOTIDE SEQUENCE [LARGE SCALE GENOMIC DNA]</scope>
    <source>
        <strain evidence="3 4">ATCC 23126</strain>
    </source>
</reference>
<dbReference type="PANTHER" id="PTHR34406">
    <property type="entry name" value="PROTEIN YCEI"/>
    <property type="match status" value="1"/>
</dbReference>
<dbReference type="SUPFAM" id="SSF101874">
    <property type="entry name" value="YceI-like"/>
    <property type="match status" value="1"/>
</dbReference>
<dbReference type="InterPro" id="IPR007372">
    <property type="entry name" value="Lipid/polyisoprenoid-bd_YceI"/>
</dbReference>
<dbReference type="Pfam" id="PF04264">
    <property type="entry name" value="YceI"/>
    <property type="match status" value="1"/>
</dbReference>
<protein>
    <submittedName>
        <fullName evidence="3">YceI family protein</fullName>
    </submittedName>
</protein>
<dbReference type="Proteomes" id="UP000576082">
    <property type="component" value="Unassembled WGS sequence"/>
</dbReference>